<dbReference type="EMBL" id="REGN01006544">
    <property type="protein sequence ID" value="RNA09110.1"/>
    <property type="molecule type" value="Genomic_DNA"/>
</dbReference>
<dbReference type="AlphaFoldDB" id="A0A3M7QCJ5"/>
<accession>A0A3M7QCJ5</accession>
<gene>
    <name evidence="2" type="ORF">BpHYR1_013177</name>
</gene>
<name>A0A3M7QCJ5_BRAPC</name>
<dbReference type="PANTHER" id="PTHR47039:SF1">
    <property type="entry name" value="INOSITOL POLYPHOSPHATE 5-PHOSPHATASE E"/>
    <property type="match status" value="1"/>
</dbReference>
<organism evidence="2 3">
    <name type="scientific">Brachionus plicatilis</name>
    <name type="common">Marine rotifer</name>
    <name type="synonym">Brachionus muelleri</name>
    <dbReference type="NCBI Taxonomy" id="10195"/>
    <lineage>
        <taxon>Eukaryota</taxon>
        <taxon>Metazoa</taxon>
        <taxon>Spiralia</taxon>
        <taxon>Gnathifera</taxon>
        <taxon>Rotifera</taxon>
        <taxon>Eurotatoria</taxon>
        <taxon>Monogononta</taxon>
        <taxon>Pseudotrocha</taxon>
        <taxon>Ploima</taxon>
        <taxon>Brachionidae</taxon>
        <taxon>Brachionus</taxon>
    </lineage>
</organism>
<dbReference type="Proteomes" id="UP000276133">
    <property type="component" value="Unassembled WGS sequence"/>
</dbReference>
<dbReference type="STRING" id="10195.A0A3M7QCJ5"/>
<sequence length="396" mass="45964">MYFTGNDYPITELCIGQENYFLANYNNNTTLSEQRISYYCSNDTDAEAEEIEAPVYKKTCGVGNIYDPQGTYETPSEAREPGRKMLKEHSSNNNFTVKWEISLQEQIGPTHVKLSSYYHGSIGITIFVKREIIWFCSIVEYEHINFRAVQAPSRTKGSVLITFQLFGTLMCFICSHFVAGEGNINSRVENYKATIQNLKLPKKLNSKNANRTPGTDGTDNFDIVFWFGDLNFLVTKERDKIERKVNHLRHQRTNNYEEIVNYDELNQVIAEDKAFRDFLEGRITFEPTYKYDVETDNYDTSHKIRIPSYCDRILFKSRQKGSVSCYHYNAVKEIKLSDHRPVFGLFEVTIRPGVDKVPLSYGEFDRQIYAAGYQRRQMFRAHDVGFDLKKSNCSIQ</sequence>
<dbReference type="PANTHER" id="PTHR47039">
    <property type="entry name" value="INOSITOL POLYPHOSPHATE 5-PHOSPHATASE E"/>
    <property type="match status" value="1"/>
</dbReference>
<evidence type="ECO:0000313" key="3">
    <source>
        <dbReference type="Proteomes" id="UP000276133"/>
    </source>
</evidence>
<dbReference type="OrthoDB" id="2248459at2759"/>
<dbReference type="Gene3D" id="3.60.10.10">
    <property type="entry name" value="Endonuclease/exonuclease/phosphatase"/>
    <property type="match status" value="1"/>
</dbReference>
<dbReference type="SUPFAM" id="SSF56219">
    <property type="entry name" value="DNase I-like"/>
    <property type="match status" value="1"/>
</dbReference>
<dbReference type="SMART" id="SM00128">
    <property type="entry name" value="IPPc"/>
    <property type="match status" value="1"/>
</dbReference>
<dbReference type="InterPro" id="IPR053321">
    <property type="entry name" value="IPP-5-Phosphatase_Type_IV"/>
</dbReference>
<dbReference type="InterPro" id="IPR000300">
    <property type="entry name" value="IPPc"/>
</dbReference>
<dbReference type="InterPro" id="IPR036691">
    <property type="entry name" value="Endo/exonu/phosph_ase_sf"/>
</dbReference>
<dbReference type="GO" id="GO:0016791">
    <property type="term" value="F:phosphatase activity"/>
    <property type="evidence" value="ECO:0007669"/>
    <property type="project" value="InterPro"/>
</dbReference>
<keyword evidence="3" id="KW-1185">Reference proteome</keyword>
<evidence type="ECO:0000313" key="2">
    <source>
        <dbReference type="EMBL" id="RNA09110.1"/>
    </source>
</evidence>
<reference evidence="2 3" key="1">
    <citation type="journal article" date="2018" name="Sci. Rep.">
        <title>Genomic signatures of local adaptation to the degree of environmental predictability in rotifers.</title>
        <authorList>
            <person name="Franch-Gras L."/>
            <person name="Hahn C."/>
            <person name="Garcia-Roger E.M."/>
            <person name="Carmona M.J."/>
            <person name="Serra M."/>
            <person name="Gomez A."/>
        </authorList>
    </citation>
    <scope>NUCLEOTIDE SEQUENCE [LARGE SCALE GENOMIC DNA]</scope>
    <source>
        <strain evidence="2">HYR1</strain>
    </source>
</reference>
<dbReference type="Pfam" id="PF22669">
    <property type="entry name" value="Exo_endo_phos2"/>
    <property type="match status" value="1"/>
</dbReference>
<evidence type="ECO:0000259" key="1">
    <source>
        <dbReference type="SMART" id="SM00128"/>
    </source>
</evidence>
<feature type="domain" description="Inositol polyphosphate-related phosphatase" evidence="1">
    <location>
        <begin position="16"/>
        <end position="354"/>
    </location>
</feature>
<dbReference type="GO" id="GO:0046856">
    <property type="term" value="P:phosphatidylinositol dephosphorylation"/>
    <property type="evidence" value="ECO:0007669"/>
    <property type="project" value="InterPro"/>
</dbReference>
<protein>
    <submittedName>
        <fullName evidence="2">72 kDa inositol polyphosphate 5-phosphatase</fullName>
    </submittedName>
</protein>
<proteinExistence type="predicted"/>
<comment type="caution">
    <text evidence="2">The sequence shown here is derived from an EMBL/GenBank/DDBJ whole genome shotgun (WGS) entry which is preliminary data.</text>
</comment>